<keyword evidence="4" id="KW-0677">Repeat</keyword>
<dbReference type="OMA" id="LLCTEWT"/>
<feature type="compositionally biased region" description="Polar residues" evidence="7">
    <location>
        <begin position="436"/>
        <end position="449"/>
    </location>
</feature>
<dbReference type="EMBL" id="LEKV01005457">
    <property type="protein sequence ID" value="KVH88303.1"/>
    <property type="molecule type" value="Genomic_DNA"/>
</dbReference>
<evidence type="ECO:0000256" key="7">
    <source>
        <dbReference type="SAM" id="MobiDB-lite"/>
    </source>
</evidence>
<protein>
    <recommendedName>
        <fullName evidence="8">Sec16 Sec23-binding domain-containing protein</fullName>
    </recommendedName>
</protein>
<name>A0A103XCP8_CYNCS</name>
<evidence type="ECO:0000313" key="9">
    <source>
        <dbReference type="EMBL" id="KVH88303.1"/>
    </source>
</evidence>
<keyword evidence="6" id="KW-0931">ER-Golgi transport</keyword>
<evidence type="ECO:0000256" key="3">
    <source>
        <dbReference type="ARBA" id="ARBA00022574"/>
    </source>
</evidence>
<dbReference type="Pfam" id="PF12931">
    <property type="entry name" value="TPR_Sec16"/>
    <property type="match status" value="1"/>
</dbReference>
<sequence>MGILKAHVEDDGAARTKLLDHLGFSLPAEVNETIGEDLSQDMGSLSLKESRAADEGFMGGNQMSPTDNGEDFFNNIPSPKADTPVSTSGNNLGIEGSVPGAEEPTKESDSLDGITDPSFDDAVQRALVVGDYHGAVAQCIAANKMADALVIAQVGSASLWESTRDQYLRKNSSPYLKVVAAMVNNDLVSLVNTRPIKSWKETLALLCTEWTLLCDALASRLIAAGNTLAATLCFICAGNIDKTVEIWSKNVSTEHEGKSYVDLQLMGTEDLSPELVILRDRIALSSEPGMHYYIRFKLAEQDDAAYHRQNYQQPPGPSYSTQYQQQQPTSFVPSPAAHILPVGFAPQPAATQPAPRLFVPTTPPIMRNADQYQQPLSMGSQFYPSQPQVKANSNYQVGPPAPGSLGPVPSPMIPTPGQRILQDGAPTPQVRGFMPMSSNTGVQRTTSGHVQPPSPTQPAGLPAPPPTVQTADVSNVDLTTSDWDECSFWLATLKRMIKIRQTSSWDLVKLMIMKTYGVHMET</sequence>
<feature type="domain" description="Sec16 Sec23-binding" evidence="8">
    <location>
        <begin position="123"/>
        <end position="240"/>
    </location>
</feature>
<keyword evidence="2" id="KW-0813">Transport</keyword>
<evidence type="ECO:0000256" key="1">
    <source>
        <dbReference type="ARBA" id="ARBA00004240"/>
    </source>
</evidence>
<dbReference type="AlphaFoldDB" id="A0A103XCP8"/>
<evidence type="ECO:0000256" key="5">
    <source>
        <dbReference type="ARBA" id="ARBA00022824"/>
    </source>
</evidence>
<proteinExistence type="predicted"/>
<dbReference type="InterPro" id="IPR040251">
    <property type="entry name" value="SEC31-like"/>
</dbReference>
<dbReference type="InterPro" id="IPR024298">
    <property type="entry name" value="Sec16_Sec23-bd"/>
</dbReference>
<dbReference type="GO" id="GO:0030127">
    <property type="term" value="C:COPII vesicle coat"/>
    <property type="evidence" value="ECO:0007669"/>
    <property type="project" value="TreeGrafter"/>
</dbReference>
<gene>
    <name evidence="9" type="ORF">Ccrd_024184</name>
</gene>
<keyword evidence="5" id="KW-0256">Endoplasmic reticulum</keyword>
<evidence type="ECO:0000256" key="4">
    <source>
        <dbReference type="ARBA" id="ARBA00022737"/>
    </source>
</evidence>
<dbReference type="STRING" id="59895.A0A103XCP8"/>
<dbReference type="Proteomes" id="UP000243975">
    <property type="component" value="Unassembled WGS sequence"/>
</dbReference>
<feature type="region of interest" description="Disordered" evidence="7">
    <location>
        <begin position="435"/>
        <end position="469"/>
    </location>
</feature>
<dbReference type="GO" id="GO:0007029">
    <property type="term" value="P:endoplasmic reticulum organization"/>
    <property type="evidence" value="ECO:0007669"/>
    <property type="project" value="TreeGrafter"/>
</dbReference>
<dbReference type="PANTHER" id="PTHR13923:SF11">
    <property type="entry name" value="SECRETORY 31, ISOFORM D"/>
    <property type="match status" value="1"/>
</dbReference>
<evidence type="ECO:0000256" key="6">
    <source>
        <dbReference type="ARBA" id="ARBA00022892"/>
    </source>
</evidence>
<evidence type="ECO:0000256" key="2">
    <source>
        <dbReference type="ARBA" id="ARBA00022448"/>
    </source>
</evidence>
<keyword evidence="3" id="KW-0853">WD repeat</keyword>
<evidence type="ECO:0000313" key="10">
    <source>
        <dbReference type="Proteomes" id="UP000243975"/>
    </source>
</evidence>
<dbReference type="GO" id="GO:0070971">
    <property type="term" value="C:endoplasmic reticulum exit site"/>
    <property type="evidence" value="ECO:0007669"/>
    <property type="project" value="TreeGrafter"/>
</dbReference>
<dbReference type="Gene3D" id="1.25.40.1030">
    <property type="match status" value="1"/>
</dbReference>
<dbReference type="GO" id="GO:0005198">
    <property type="term" value="F:structural molecule activity"/>
    <property type="evidence" value="ECO:0007669"/>
    <property type="project" value="TreeGrafter"/>
</dbReference>
<dbReference type="Gene3D" id="1.20.940.10">
    <property type="entry name" value="Functional domain of the splicing factor Prp18"/>
    <property type="match status" value="1"/>
</dbReference>
<keyword evidence="10" id="KW-1185">Reference proteome</keyword>
<dbReference type="GO" id="GO:0090110">
    <property type="term" value="P:COPII-coated vesicle cargo loading"/>
    <property type="evidence" value="ECO:0007669"/>
    <property type="project" value="TreeGrafter"/>
</dbReference>
<dbReference type="Gramene" id="KVH88303">
    <property type="protein sequence ID" value="KVH88303"/>
    <property type="gene ID" value="Ccrd_024184"/>
</dbReference>
<comment type="caution">
    <text evidence="9">The sequence shown here is derived from an EMBL/GenBank/DDBJ whole genome shotgun (WGS) entry which is preliminary data.</text>
</comment>
<comment type="subcellular location">
    <subcellularLocation>
        <location evidence="1">Endoplasmic reticulum</location>
    </subcellularLocation>
</comment>
<organism evidence="9 10">
    <name type="scientific">Cynara cardunculus var. scolymus</name>
    <name type="common">Globe artichoke</name>
    <name type="synonym">Cynara scolymus</name>
    <dbReference type="NCBI Taxonomy" id="59895"/>
    <lineage>
        <taxon>Eukaryota</taxon>
        <taxon>Viridiplantae</taxon>
        <taxon>Streptophyta</taxon>
        <taxon>Embryophyta</taxon>
        <taxon>Tracheophyta</taxon>
        <taxon>Spermatophyta</taxon>
        <taxon>Magnoliopsida</taxon>
        <taxon>eudicotyledons</taxon>
        <taxon>Gunneridae</taxon>
        <taxon>Pentapetalae</taxon>
        <taxon>asterids</taxon>
        <taxon>campanulids</taxon>
        <taxon>Asterales</taxon>
        <taxon>Asteraceae</taxon>
        <taxon>Carduoideae</taxon>
        <taxon>Cardueae</taxon>
        <taxon>Carduinae</taxon>
        <taxon>Cynara</taxon>
    </lineage>
</organism>
<accession>A0A103XCP8</accession>
<dbReference type="PANTHER" id="PTHR13923">
    <property type="entry name" value="SEC31-RELATED PROTEIN"/>
    <property type="match status" value="1"/>
</dbReference>
<reference evidence="9 10" key="1">
    <citation type="journal article" date="2016" name="Sci. Rep.">
        <title>The genome sequence of the outbreeding globe artichoke constructed de novo incorporating a phase-aware low-pass sequencing strategy of F1 progeny.</title>
        <authorList>
            <person name="Scaglione D."/>
            <person name="Reyes-Chin-Wo S."/>
            <person name="Acquadro A."/>
            <person name="Froenicke L."/>
            <person name="Portis E."/>
            <person name="Beitel C."/>
            <person name="Tirone M."/>
            <person name="Mauro R."/>
            <person name="Lo Monaco A."/>
            <person name="Mauromicale G."/>
            <person name="Faccioli P."/>
            <person name="Cattivelli L."/>
            <person name="Rieseberg L."/>
            <person name="Michelmore R."/>
            <person name="Lanteri S."/>
        </authorList>
    </citation>
    <scope>NUCLEOTIDE SEQUENCE [LARGE SCALE GENOMIC DNA]</scope>
    <source>
        <strain evidence="9">2C</strain>
    </source>
</reference>
<evidence type="ECO:0000259" key="8">
    <source>
        <dbReference type="Pfam" id="PF12931"/>
    </source>
</evidence>
<feature type="compositionally biased region" description="Pro residues" evidence="7">
    <location>
        <begin position="452"/>
        <end position="467"/>
    </location>
</feature>